<dbReference type="RefSeq" id="WP_095989374.1">
    <property type="nucleotide sequence ID" value="NZ_CP022098.1"/>
</dbReference>
<organism evidence="1 2">
    <name type="scientific">Cystobacter fuscus</name>
    <dbReference type="NCBI Taxonomy" id="43"/>
    <lineage>
        <taxon>Bacteria</taxon>
        <taxon>Pseudomonadati</taxon>
        <taxon>Myxococcota</taxon>
        <taxon>Myxococcia</taxon>
        <taxon>Myxococcales</taxon>
        <taxon>Cystobacterineae</taxon>
        <taxon>Archangiaceae</taxon>
        <taxon>Cystobacter</taxon>
    </lineage>
</organism>
<reference evidence="1 2" key="1">
    <citation type="submission" date="2017-06" db="EMBL/GenBank/DDBJ databases">
        <title>Sequencing and comparative analysis of myxobacterial genomes.</title>
        <authorList>
            <person name="Rupp O."/>
            <person name="Goesmann A."/>
            <person name="Sogaard-Andersen L."/>
        </authorList>
    </citation>
    <scope>NUCLEOTIDE SEQUENCE [LARGE SCALE GENOMIC DNA]</scope>
    <source>
        <strain evidence="1 2">DSM 52655</strain>
    </source>
</reference>
<name>A0A250JCS0_9BACT</name>
<sequence length="143" mass="15771">MRRLLFIAGVWAGLGLLGCGPIIIDDAAGDGKPLLSSGGAPVEITGVSVEGDFLELELSYEGGCEEHSFWLEWDRLFLESAPVQTRVVLGHEGRNDGCKTPVSDKRRFDLTPLKEEWRRGYRQTEGSMSILVEGAPRSLLYTF</sequence>
<protein>
    <recommendedName>
        <fullName evidence="3">Lipoprotein</fullName>
    </recommendedName>
</protein>
<dbReference type="EMBL" id="CP022098">
    <property type="protein sequence ID" value="ATB41699.1"/>
    <property type="molecule type" value="Genomic_DNA"/>
</dbReference>
<evidence type="ECO:0008006" key="3">
    <source>
        <dbReference type="Google" id="ProtNLM"/>
    </source>
</evidence>
<accession>A0A250JCS0</accession>
<dbReference type="PROSITE" id="PS51257">
    <property type="entry name" value="PROKAR_LIPOPROTEIN"/>
    <property type="match status" value="1"/>
</dbReference>
<dbReference type="AlphaFoldDB" id="A0A250JCS0"/>
<evidence type="ECO:0000313" key="2">
    <source>
        <dbReference type="Proteomes" id="UP000217257"/>
    </source>
</evidence>
<dbReference type="Proteomes" id="UP000217257">
    <property type="component" value="Chromosome"/>
</dbReference>
<gene>
    <name evidence="1" type="ORF">CYFUS_007169</name>
</gene>
<proteinExistence type="predicted"/>
<dbReference type="KEGG" id="cfus:CYFUS_007169"/>
<evidence type="ECO:0000313" key="1">
    <source>
        <dbReference type="EMBL" id="ATB41699.1"/>
    </source>
</evidence>